<dbReference type="PANTHER" id="PTHR30177:SF4">
    <property type="entry name" value="OSMOPROTECTANT IMPORT PERMEASE PROTEIN OSMW"/>
    <property type="match status" value="1"/>
</dbReference>
<keyword evidence="4 6" id="KW-1133">Transmembrane helix</keyword>
<organism evidence="8">
    <name type="scientific">bioreactor metagenome</name>
    <dbReference type="NCBI Taxonomy" id="1076179"/>
    <lineage>
        <taxon>unclassified sequences</taxon>
        <taxon>metagenomes</taxon>
        <taxon>ecological metagenomes</taxon>
    </lineage>
</organism>
<keyword evidence="3 6" id="KW-0812">Transmembrane</keyword>
<dbReference type="AlphaFoldDB" id="A0A645C9I5"/>
<dbReference type="InterPro" id="IPR000515">
    <property type="entry name" value="MetI-like"/>
</dbReference>
<dbReference type="PANTHER" id="PTHR30177">
    <property type="entry name" value="GLYCINE BETAINE/L-PROLINE TRANSPORT SYSTEM PERMEASE PROTEIN PROW"/>
    <property type="match status" value="1"/>
</dbReference>
<dbReference type="SUPFAM" id="SSF161098">
    <property type="entry name" value="MetI-like"/>
    <property type="match status" value="1"/>
</dbReference>
<evidence type="ECO:0000256" key="4">
    <source>
        <dbReference type="ARBA" id="ARBA00022989"/>
    </source>
</evidence>
<dbReference type="GO" id="GO:0055085">
    <property type="term" value="P:transmembrane transport"/>
    <property type="evidence" value="ECO:0007669"/>
    <property type="project" value="InterPro"/>
</dbReference>
<dbReference type="InterPro" id="IPR035906">
    <property type="entry name" value="MetI-like_sf"/>
</dbReference>
<evidence type="ECO:0000256" key="5">
    <source>
        <dbReference type="ARBA" id="ARBA00023136"/>
    </source>
</evidence>
<comment type="subcellular location">
    <subcellularLocation>
        <location evidence="1">Membrane</location>
        <topology evidence="1">Multi-pass membrane protein</topology>
    </subcellularLocation>
</comment>
<evidence type="ECO:0000256" key="6">
    <source>
        <dbReference type="SAM" id="Phobius"/>
    </source>
</evidence>
<dbReference type="GO" id="GO:0031460">
    <property type="term" value="P:glycine betaine transport"/>
    <property type="evidence" value="ECO:0007669"/>
    <property type="project" value="TreeGrafter"/>
</dbReference>
<accession>A0A645C9I5</accession>
<dbReference type="EMBL" id="VSSQ01024911">
    <property type="protein sequence ID" value="MPM72714.1"/>
    <property type="molecule type" value="Genomic_DNA"/>
</dbReference>
<gene>
    <name evidence="8" type="primary">opuCB_9</name>
    <name evidence="8" type="ORF">SDC9_119690</name>
</gene>
<proteinExistence type="predicted"/>
<dbReference type="Gene3D" id="1.10.3720.10">
    <property type="entry name" value="MetI-like"/>
    <property type="match status" value="1"/>
</dbReference>
<dbReference type="Pfam" id="PF00528">
    <property type="entry name" value="BPD_transp_1"/>
    <property type="match status" value="1"/>
</dbReference>
<feature type="transmembrane region" description="Helical" evidence="6">
    <location>
        <begin position="26"/>
        <end position="46"/>
    </location>
</feature>
<feature type="transmembrane region" description="Helical" evidence="6">
    <location>
        <begin position="184"/>
        <end position="204"/>
    </location>
</feature>
<feature type="domain" description="ABC transmembrane type-1" evidence="7">
    <location>
        <begin position="22"/>
        <end position="201"/>
    </location>
</feature>
<evidence type="ECO:0000256" key="2">
    <source>
        <dbReference type="ARBA" id="ARBA00022448"/>
    </source>
</evidence>
<evidence type="ECO:0000259" key="7">
    <source>
        <dbReference type="PROSITE" id="PS50928"/>
    </source>
</evidence>
<feature type="transmembrane region" description="Helical" evidence="6">
    <location>
        <begin position="82"/>
        <end position="100"/>
    </location>
</feature>
<dbReference type="CDD" id="cd06261">
    <property type="entry name" value="TM_PBP2"/>
    <property type="match status" value="1"/>
</dbReference>
<dbReference type="GO" id="GO:0016020">
    <property type="term" value="C:membrane"/>
    <property type="evidence" value="ECO:0007669"/>
    <property type="project" value="UniProtKB-SubCell"/>
</dbReference>
<dbReference type="FunFam" id="1.10.3720.10:FF:000001">
    <property type="entry name" value="Glycine betaine ABC transporter, permease"/>
    <property type="match status" value="1"/>
</dbReference>
<protein>
    <submittedName>
        <fullName evidence="8">Carnitine transport permease protein OpuCB</fullName>
    </submittedName>
</protein>
<name>A0A645C9I5_9ZZZZ</name>
<sequence>MQLMADVLNLLFERRFFFIELLFQHIYLSAIAIVITTIIGVTAGIIMTRHNKLASFLMLTTNFIYTIPSIALFGFLVAITGIGSNSALIALVVYGLLPIIRNTYAGIKSVDPEVVESAVAMGSTDYQLLVKVQLPMAMPIVMAGFRTMVVMTIALGGIASFIGAGGLGVAIWRGITTNFPQMTVAGSLLVALLALAADLAIGGLEKLINKKM</sequence>
<dbReference type="InterPro" id="IPR051204">
    <property type="entry name" value="ABC_transp_perm/SBD"/>
</dbReference>
<feature type="transmembrane region" description="Helical" evidence="6">
    <location>
        <begin position="53"/>
        <end position="76"/>
    </location>
</feature>
<keyword evidence="5 6" id="KW-0472">Membrane</keyword>
<evidence type="ECO:0000256" key="3">
    <source>
        <dbReference type="ARBA" id="ARBA00022692"/>
    </source>
</evidence>
<dbReference type="PROSITE" id="PS50928">
    <property type="entry name" value="ABC_TM1"/>
    <property type="match status" value="1"/>
</dbReference>
<evidence type="ECO:0000256" key="1">
    <source>
        <dbReference type="ARBA" id="ARBA00004141"/>
    </source>
</evidence>
<keyword evidence="2" id="KW-0813">Transport</keyword>
<feature type="transmembrane region" description="Helical" evidence="6">
    <location>
        <begin position="148"/>
        <end position="172"/>
    </location>
</feature>
<comment type="caution">
    <text evidence="8">The sequence shown here is derived from an EMBL/GenBank/DDBJ whole genome shotgun (WGS) entry which is preliminary data.</text>
</comment>
<reference evidence="8" key="1">
    <citation type="submission" date="2019-08" db="EMBL/GenBank/DDBJ databases">
        <authorList>
            <person name="Kucharzyk K."/>
            <person name="Murdoch R.W."/>
            <person name="Higgins S."/>
            <person name="Loffler F."/>
        </authorList>
    </citation>
    <scope>NUCLEOTIDE SEQUENCE</scope>
</reference>
<evidence type="ECO:0000313" key="8">
    <source>
        <dbReference type="EMBL" id="MPM72714.1"/>
    </source>
</evidence>